<accession>A0A165N296</accession>
<gene>
    <name evidence="1" type="ORF">DAEQUDRAFT_739984</name>
</gene>
<dbReference type="AlphaFoldDB" id="A0A165N296"/>
<proteinExistence type="predicted"/>
<reference evidence="1 2" key="1">
    <citation type="journal article" date="2016" name="Mol. Biol. Evol.">
        <title>Comparative Genomics of Early-Diverging Mushroom-Forming Fungi Provides Insights into the Origins of Lignocellulose Decay Capabilities.</title>
        <authorList>
            <person name="Nagy L.G."/>
            <person name="Riley R."/>
            <person name="Tritt A."/>
            <person name="Adam C."/>
            <person name="Daum C."/>
            <person name="Floudas D."/>
            <person name="Sun H."/>
            <person name="Yadav J.S."/>
            <person name="Pangilinan J."/>
            <person name="Larsson K.H."/>
            <person name="Matsuura K."/>
            <person name="Barry K."/>
            <person name="Labutti K."/>
            <person name="Kuo R."/>
            <person name="Ohm R.A."/>
            <person name="Bhattacharya S.S."/>
            <person name="Shirouzu T."/>
            <person name="Yoshinaga Y."/>
            <person name="Martin F.M."/>
            <person name="Grigoriev I.V."/>
            <person name="Hibbett D.S."/>
        </authorList>
    </citation>
    <scope>NUCLEOTIDE SEQUENCE [LARGE SCALE GENOMIC DNA]</scope>
    <source>
        <strain evidence="1 2">L-15889</strain>
    </source>
</reference>
<organism evidence="1 2">
    <name type="scientific">Daedalea quercina L-15889</name>
    <dbReference type="NCBI Taxonomy" id="1314783"/>
    <lineage>
        <taxon>Eukaryota</taxon>
        <taxon>Fungi</taxon>
        <taxon>Dikarya</taxon>
        <taxon>Basidiomycota</taxon>
        <taxon>Agaricomycotina</taxon>
        <taxon>Agaricomycetes</taxon>
        <taxon>Polyporales</taxon>
        <taxon>Fomitopsis</taxon>
    </lineage>
</organism>
<evidence type="ECO:0000313" key="2">
    <source>
        <dbReference type="Proteomes" id="UP000076727"/>
    </source>
</evidence>
<protein>
    <submittedName>
        <fullName evidence="1">Uncharacterized protein</fullName>
    </submittedName>
</protein>
<keyword evidence="2" id="KW-1185">Reference proteome</keyword>
<name>A0A165N296_9APHY</name>
<evidence type="ECO:0000313" key="1">
    <source>
        <dbReference type="EMBL" id="KZT66415.1"/>
    </source>
</evidence>
<dbReference type="EMBL" id="KV429089">
    <property type="protein sequence ID" value="KZT66415.1"/>
    <property type="molecule type" value="Genomic_DNA"/>
</dbReference>
<dbReference type="Proteomes" id="UP000076727">
    <property type="component" value="Unassembled WGS sequence"/>
</dbReference>
<sequence length="188" mass="21110">MPRRRHRSSGIALVELDESVAGASKLAAQDESIALDELDAPVVSAAILADVDAVLPLLDSDKQHESRVWRPPLLDCRRASELRIQKSKRRPRHYLRRPLVDETAERKINVVLHVPKYIHKQKAEDAATVPAYLAICPDVHLLIVESLPPLHTNLLAVLVSFMEKERSQYHRIFVPNSSEARLSLDTAA</sequence>